<keyword evidence="2" id="KW-1185">Reference proteome</keyword>
<gene>
    <name evidence="1" type="ORF">NX780_04680</name>
</gene>
<evidence type="ECO:0000313" key="2">
    <source>
        <dbReference type="Proteomes" id="UP001206572"/>
    </source>
</evidence>
<proteinExistence type="predicted"/>
<evidence type="ECO:0000313" key="1">
    <source>
        <dbReference type="EMBL" id="MCS0595636.1"/>
    </source>
</evidence>
<organism evidence="1 2">
    <name type="scientific">Massilia agri</name>
    <dbReference type="NCBI Taxonomy" id="1886785"/>
    <lineage>
        <taxon>Bacteria</taxon>
        <taxon>Pseudomonadati</taxon>
        <taxon>Pseudomonadota</taxon>
        <taxon>Betaproteobacteria</taxon>
        <taxon>Burkholderiales</taxon>
        <taxon>Oxalobacteraceae</taxon>
        <taxon>Telluria group</taxon>
        <taxon>Massilia</taxon>
    </lineage>
</organism>
<reference evidence="1 2" key="1">
    <citation type="submission" date="2022-08" db="EMBL/GenBank/DDBJ databases">
        <title>Reclassification of Massilia species as members of the genera Telluria, Duganella, Pseudoduganella, Mokoshia gen. nov. and Zemynaea gen. nov. using orthogonal and non-orthogonal genome-based approaches.</title>
        <authorList>
            <person name="Bowman J.P."/>
        </authorList>
    </citation>
    <scope>NUCLEOTIDE SEQUENCE [LARGE SCALE GENOMIC DNA]</scope>
    <source>
        <strain evidence="1 2">JCM 31661</strain>
    </source>
</reference>
<accession>A0ABT2AHI2</accession>
<name>A0ABT2AHI2_9BURK</name>
<sequence length="209" mass="23254">MTVAQVRDIEKVNPQVPQWAHRLTARTYQDFLDTLYCEIDTIVAALVADANTLQGDGHTENSINADIVRQLNRSGYTAHFDKNKRGHADVTVEYGRYEWIGEGKKVKSVDNTHLRGGYDQLRNRYASGTTNANQGGLLIYCYAPSAKHVLAQWSQHLEAQNKTSPGYGDGIVPCVGNEDFAFWSTTNHPSSGSKLTVKHIIASLHWDPP</sequence>
<protein>
    <recommendedName>
        <fullName evidence="3">Restriction endonuclease</fullName>
    </recommendedName>
</protein>
<evidence type="ECO:0008006" key="3">
    <source>
        <dbReference type="Google" id="ProtNLM"/>
    </source>
</evidence>
<dbReference type="EMBL" id="JANUHA010000002">
    <property type="protein sequence ID" value="MCS0595636.1"/>
    <property type="molecule type" value="Genomic_DNA"/>
</dbReference>
<comment type="caution">
    <text evidence="1">The sequence shown here is derived from an EMBL/GenBank/DDBJ whole genome shotgun (WGS) entry which is preliminary data.</text>
</comment>
<dbReference type="RefSeq" id="WP_258826687.1">
    <property type="nucleotide sequence ID" value="NZ_JANUHA010000002.1"/>
</dbReference>
<dbReference type="Proteomes" id="UP001206572">
    <property type="component" value="Unassembled WGS sequence"/>
</dbReference>